<dbReference type="Proteomes" id="UP001470230">
    <property type="component" value="Unassembled WGS sequence"/>
</dbReference>
<protein>
    <submittedName>
        <fullName evidence="2">Sorting nexin-29</fullName>
    </submittedName>
</protein>
<organism evidence="2 3">
    <name type="scientific">Tritrichomonas musculus</name>
    <dbReference type="NCBI Taxonomy" id="1915356"/>
    <lineage>
        <taxon>Eukaryota</taxon>
        <taxon>Metamonada</taxon>
        <taxon>Parabasalia</taxon>
        <taxon>Tritrichomonadida</taxon>
        <taxon>Tritrichomonadidae</taxon>
        <taxon>Tritrichomonas</taxon>
    </lineage>
</organism>
<name>A0ABR2K0E5_9EUKA</name>
<evidence type="ECO:0000259" key="1">
    <source>
        <dbReference type="PROSITE" id="PS50195"/>
    </source>
</evidence>
<dbReference type="Gene3D" id="3.30.1520.10">
    <property type="entry name" value="Phox-like domain"/>
    <property type="match status" value="1"/>
</dbReference>
<dbReference type="InterPro" id="IPR001683">
    <property type="entry name" value="PX_dom"/>
</dbReference>
<reference evidence="2 3" key="1">
    <citation type="submission" date="2024-04" db="EMBL/GenBank/DDBJ databases">
        <title>Tritrichomonas musculus Genome.</title>
        <authorList>
            <person name="Alves-Ferreira E."/>
            <person name="Grigg M."/>
            <person name="Lorenzi H."/>
            <person name="Galac M."/>
        </authorList>
    </citation>
    <scope>NUCLEOTIDE SEQUENCE [LARGE SCALE GENOMIC DNA]</scope>
    <source>
        <strain evidence="2 3">EAF2021</strain>
    </source>
</reference>
<dbReference type="SMART" id="SM00312">
    <property type="entry name" value="PX"/>
    <property type="match status" value="1"/>
</dbReference>
<gene>
    <name evidence="2" type="ORF">M9Y10_043537</name>
</gene>
<proteinExistence type="predicted"/>
<feature type="domain" description="PX" evidence="1">
    <location>
        <begin position="21"/>
        <end position="137"/>
    </location>
</feature>
<dbReference type="CDD" id="cd06093">
    <property type="entry name" value="PX_domain"/>
    <property type="match status" value="1"/>
</dbReference>
<accession>A0ABR2K0E5</accession>
<dbReference type="Pfam" id="PF00787">
    <property type="entry name" value="PX"/>
    <property type="match status" value="1"/>
</dbReference>
<evidence type="ECO:0000313" key="2">
    <source>
        <dbReference type="EMBL" id="KAK8884427.1"/>
    </source>
</evidence>
<dbReference type="InterPro" id="IPR036871">
    <property type="entry name" value="PX_dom_sf"/>
</dbReference>
<keyword evidence="3" id="KW-1185">Reference proteome</keyword>
<comment type="caution">
    <text evidence="2">The sequence shown here is derived from an EMBL/GenBank/DDBJ whole genome shotgun (WGS) entry which is preliminary data.</text>
</comment>
<evidence type="ECO:0000313" key="3">
    <source>
        <dbReference type="Proteomes" id="UP001470230"/>
    </source>
</evidence>
<sequence length="137" mass="15949">MNLDQATIDAIKDKQLAACPVENKIALIITGNQEDAAAKATFYNFRCYLYDSNGSEQKCSEDRYRYSQLLEFNEQLMHDYGAIRLLRLFPPKKWIGNKEGDFVTQRQEAIQNWLNELCEDEETAQDPKILKFFKLAE</sequence>
<dbReference type="EMBL" id="JAPFFF010000008">
    <property type="protein sequence ID" value="KAK8884427.1"/>
    <property type="molecule type" value="Genomic_DNA"/>
</dbReference>
<dbReference type="PROSITE" id="PS50195">
    <property type="entry name" value="PX"/>
    <property type="match status" value="1"/>
</dbReference>
<dbReference type="SUPFAM" id="SSF64268">
    <property type="entry name" value="PX domain"/>
    <property type="match status" value="1"/>
</dbReference>